<dbReference type="CDD" id="cd00118">
    <property type="entry name" value="LysM"/>
    <property type="match status" value="1"/>
</dbReference>
<sequence length="327" mass="36174">MVHHVCPSTLLAATDTVDAVDGYILHKVSKLDTLAGVAIKYGVEVADLKRLNGLATDLQMFAHKSLRIPVERRHPSYPPINNARNASLSMCTQPTNKNSIFHLPFGVGINHDKRRVEKRLSSLALSSLRGYYGLSPQDVNFSDTGMTEVPLNILEVDTCLDKRTISAETTTPLDPRDGYQKAGDKVCGKLNGRQIVGRTHQEMNGQVRQRTVQIPCADDSNNEGLVRRCFKPETPGPPCEICYDIDVEQNPSIFDKMLQLFGRLGGKENVAGLPITILKALDGAFPGWKDENTLLKVRESSSLSSLQVQNKIQIPKVFNHQFKTALD</sequence>
<dbReference type="SUPFAM" id="SSF54106">
    <property type="entry name" value="LysM domain"/>
    <property type="match status" value="1"/>
</dbReference>
<accession>A0A8T2S5Z7</accession>
<dbReference type="AlphaFoldDB" id="A0A8T2S5Z7"/>
<keyword evidence="3" id="KW-1185">Reference proteome</keyword>
<proteinExistence type="predicted"/>
<dbReference type="InterPro" id="IPR045030">
    <property type="entry name" value="LYSM1-4"/>
</dbReference>
<evidence type="ECO:0000313" key="3">
    <source>
        <dbReference type="Proteomes" id="UP000825935"/>
    </source>
</evidence>
<dbReference type="SMART" id="SM00257">
    <property type="entry name" value="LysM"/>
    <property type="match status" value="1"/>
</dbReference>
<dbReference type="InterPro" id="IPR018392">
    <property type="entry name" value="LysM"/>
</dbReference>
<dbReference type="EMBL" id="CM035427">
    <property type="protein sequence ID" value="KAH7307218.1"/>
    <property type="molecule type" value="Genomic_DNA"/>
</dbReference>
<dbReference type="PANTHER" id="PTHR20932">
    <property type="entry name" value="LYSM AND PUTATIVE PEPTIDOGLYCAN-BINDING DOMAIN-CONTAINING PROTEIN"/>
    <property type="match status" value="1"/>
</dbReference>
<protein>
    <recommendedName>
        <fullName evidence="1">LysM domain-containing protein</fullName>
    </recommendedName>
</protein>
<name>A0A8T2S5Z7_CERRI</name>
<dbReference type="PANTHER" id="PTHR20932:SF36">
    <property type="entry name" value="OS03G0110600 PROTEIN"/>
    <property type="match status" value="1"/>
</dbReference>
<organism evidence="2 3">
    <name type="scientific">Ceratopteris richardii</name>
    <name type="common">Triangle waterfern</name>
    <dbReference type="NCBI Taxonomy" id="49495"/>
    <lineage>
        <taxon>Eukaryota</taxon>
        <taxon>Viridiplantae</taxon>
        <taxon>Streptophyta</taxon>
        <taxon>Embryophyta</taxon>
        <taxon>Tracheophyta</taxon>
        <taxon>Polypodiopsida</taxon>
        <taxon>Polypodiidae</taxon>
        <taxon>Polypodiales</taxon>
        <taxon>Pteridineae</taxon>
        <taxon>Pteridaceae</taxon>
        <taxon>Parkerioideae</taxon>
        <taxon>Ceratopteris</taxon>
    </lineage>
</organism>
<reference evidence="2" key="1">
    <citation type="submission" date="2021-08" db="EMBL/GenBank/DDBJ databases">
        <title>WGS assembly of Ceratopteris richardii.</title>
        <authorList>
            <person name="Marchant D.B."/>
            <person name="Chen G."/>
            <person name="Jenkins J."/>
            <person name="Shu S."/>
            <person name="Leebens-Mack J."/>
            <person name="Grimwood J."/>
            <person name="Schmutz J."/>
            <person name="Soltis P."/>
            <person name="Soltis D."/>
            <person name="Chen Z.-H."/>
        </authorList>
    </citation>
    <scope>NUCLEOTIDE SEQUENCE</scope>
    <source>
        <strain evidence="2">Whitten #5841</strain>
        <tissue evidence="2">Leaf</tissue>
    </source>
</reference>
<dbReference type="OrthoDB" id="538216at2759"/>
<comment type="caution">
    <text evidence="2">The sequence shown here is derived from an EMBL/GenBank/DDBJ whole genome shotgun (WGS) entry which is preliminary data.</text>
</comment>
<dbReference type="Proteomes" id="UP000825935">
    <property type="component" value="Chromosome 22"/>
</dbReference>
<evidence type="ECO:0000313" key="2">
    <source>
        <dbReference type="EMBL" id="KAH7307218.1"/>
    </source>
</evidence>
<dbReference type="PROSITE" id="PS51782">
    <property type="entry name" value="LYSM"/>
    <property type="match status" value="1"/>
</dbReference>
<feature type="domain" description="LysM" evidence="1">
    <location>
        <begin position="24"/>
        <end position="68"/>
    </location>
</feature>
<gene>
    <name evidence="2" type="ORF">KP509_22G050100</name>
</gene>
<evidence type="ECO:0000259" key="1">
    <source>
        <dbReference type="PROSITE" id="PS51782"/>
    </source>
</evidence>
<dbReference type="Gene3D" id="3.10.350.10">
    <property type="entry name" value="LysM domain"/>
    <property type="match status" value="1"/>
</dbReference>
<dbReference type="InterPro" id="IPR036779">
    <property type="entry name" value="LysM_dom_sf"/>
</dbReference>
<dbReference type="Pfam" id="PF01476">
    <property type="entry name" value="LysM"/>
    <property type="match status" value="1"/>
</dbReference>